<sequence length="32" mass="3968">MDGTFKIVPEWYQQMFTIHVFKESKLIPLRQR</sequence>
<organism evidence="1 2">
    <name type="scientific">Trichinella zimbabwensis</name>
    <dbReference type="NCBI Taxonomy" id="268475"/>
    <lineage>
        <taxon>Eukaryota</taxon>
        <taxon>Metazoa</taxon>
        <taxon>Ecdysozoa</taxon>
        <taxon>Nematoda</taxon>
        <taxon>Enoplea</taxon>
        <taxon>Dorylaimia</taxon>
        <taxon>Trichinellida</taxon>
        <taxon>Trichinellidae</taxon>
        <taxon>Trichinella</taxon>
    </lineage>
</organism>
<comment type="caution">
    <text evidence="1">The sequence shown here is derived from an EMBL/GenBank/DDBJ whole genome shotgun (WGS) entry which is preliminary data.</text>
</comment>
<evidence type="ECO:0000313" key="2">
    <source>
        <dbReference type="Proteomes" id="UP000055024"/>
    </source>
</evidence>
<reference evidence="1 2" key="1">
    <citation type="submission" date="2015-01" db="EMBL/GenBank/DDBJ databases">
        <title>Evolution of Trichinella species and genotypes.</title>
        <authorList>
            <person name="Korhonen P.K."/>
            <person name="Edoardo P."/>
            <person name="Giuseppe L.R."/>
            <person name="Gasser R.B."/>
        </authorList>
    </citation>
    <scope>NUCLEOTIDE SEQUENCE [LARGE SCALE GENOMIC DNA]</scope>
    <source>
        <strain evidence="1">ISS1029</strain>
    </source>
</reference>
<evidence type="ECO:0000313" key="1">
    <source>
        <dbReference type="EMBL" id="KRY63336.1"/>
    </source>
</evidence>
<gene>
    <name evidence="1" type="ORF">T11_2895</name>
</gene>
<dbReference type="Proteomes" id="UP000055024">
    <property type="component" value="Unassembled WGS sequence"/>
</dbReference>
<name>A0A0V1DPT8_9BILA</name>
<dbReference type="AlphaFoldDB" id="A0A0V1DPT8"/>
<proteinExistence type="predicted"/>
<keyword evidence="2" id="KW-1185">Reference proteome</keyword>
<dbReference type="EMBL" id="JYDP01008708">
    <property type="protein sequence ID" value="KRY63336.1"/>
    <property type="molecule type" value="Genomic_DNA"/>
</dbReference>
<protein>
    <submittedName>
        <fullName evidence="1">Uncharacterized protein</fullName>
    </submittedName>
</protein>
<accession>A0A0V1DPT8</accession>